<evidence type="ECO:0000256" key="2">
    <source>
        <dbReference type="ARBA" id="ARBA00009557"/>
    </source>
</evidence>
<evidence type="ECO:0000313" key="11">
    <source>
        <dbReference type="Proteomes" id="UP000215127"/>
    </source>
</evidence>
<comment type="subunit">
    <text evidence="7">Interacts with G-actin; ADP-actin form.</text>
</comment>
<evidence type="ECO:0000256" key="7">
    <source>
        <dbReference type="ARBA" id="ARBA00038532"/>
    </source>
</evidence>
<dbReference type="GO" id="GO:0005884">
    <property type="term" value="C:actin filament"/>
    <property type="evidence" value="ECO:0007669"/>
    <property type="project" value="TreeGrafter"/>
</dbReference>
<dbReference type="Proteomes" id="UP000215127">
    <property type="component" value="Chromosome 3"/>
</dbReference>
<keyword evidence="6" id="KW-0206">Cytoskeleton</keyword>
<dbReference type="GO" id="GO:0030042">
    <property type="term" value="P:actin filament depolymerization"/>
    <property type="evidence" value="ECO:0007669"/>
    <property type="project" value="TreeGrafter"/>
</dbReference>
<dbReference type="CDD" id="cd11285">
    <property type="entry name" value="ADF_Twf-N_like"/>
    <property type="match status" value="1"/>
</dbReference>
<evidence type="ECO:0000256" key="8">
    <source>
        <dbReference type="SAM" id="MobiDB-lite"/>
    </source>
</evidence>
<feature type="region of interest" description="Disordered" evidence="8">
    <location>
        <begin position="137"/>
        <end position="176"/>
    </location>
</feature>
<proteinExistence type="inferred from homology"/>
<dbReference type="FunFam" id="3.40.20.10:FF:000042">
    <property type="entry name" value="Actin depolymerizing protein"/>
    <property type="match status" value="1"/>
</dbReference>
<dbReference type="GO" id="GO:0003785">
    <property type="term" value="F:actin monomer binding"/>
    <property type="evidence" value="ECO:0007669"/>
    <property type="project" value="TreeGrafter"/>
</dbReference>
<dbReference type="CDD" id="cd11284">
    <property type="entry name" value="ADF_Twf-C_like"/>
    <property type="match status" value="1"/>
</dbReference>
<dbReference type="PANTHER" id="PTHR13759">
    <property type="entry name" value="TWINFILIN"/>
    <property type="match status" value="1"/>
</dbReference>
<dbReference type="GO" id="GO:0051015">
    <property type="term" value="F:actin filament binding"/>
    <property type="evidence" value="ECO:0007669"/>
    <property type="project" value="TreeGrafter"/>
</dbReference>
<dbReference type="Pfam" id="PF00241">
    <property type="entry name" value="Cofilin_ADF"/>
    <property type="match status" value="2"/>
</dbReference>
<sequence>MQSGISASKELHDAFNTFVSASNQRALLAGISNEQLVPITTIALESSDFKEDLQKLQSHLSSTAATYILLKVDPSAANGYVAVTFVPNAAPVRQKMLFASTRLTLVRELGIERFRDTLFATELDELTAKGWAKHEQHEKLSAPLTEEEAGLAGVKDAEAQESQGTSTRRGHVSSKVNVPTGEGVLEALQSLKEEGCRGTLVSLKYVLPNETLQLDSSVDSVQPESVAGLIAKDEPRYTFYSHPAAAAGSEANILFIYTCPTGSKIKERMIYSTSKSWTRIVAERDAQIVVSKSLEATEPSEITAEMLGGGGETGAEPAAAETKPSSGFARPKRPGKR</sequence>
<dbReference type="InterPro" id="IPR029006">
    <property type="entry name" value="ADF-H/Gelsolin-like_dom_sf"/>
</dbReference>
<dbReference type="STRING" id="1276538.A0A1X7RML4"/>
<dbReference type="InterPro" id="IPR028458">
    <property type="entry name" value="Twinfilin"/>
</dbReference>
<accession>A0A1X7RML4</accession>
<feature type="domain" description="ADF-H" evidence="9">
    <location>
        <begin position="3"/>
        <end position="136"/>
    </location>
</feature>
<keyword evidence="3" id="KW-0963">Cytoplasm</keyword>
<dbReference type="AlphaFoldDB" id="A0A1X7RML4"/>
<protein>
    <recommendedName>
        <fullName evidence="9">ADF-H domain-containing protein</fullName>
    </recommendedName>
</protein>
<feature type="domain" description="ADF-H" evidence="9">
    <location>
        <begin position="175"/>
        <end position="312"/>
    </location>
</feature>
<organism evidence="10 11">
    <name type="scientific">Zymoseptoria tritici (strain ST99CH_3D7)</name>
    <dbReference type="NCBI Taxonomy" id="1276538"/>
    <lineage>
        <taxon>Eukaryota</taxon>
        <taxon>Fungi</taxon>
        <taxon>Dikarya</taxon>
        <taxon>Ascomycota</taxon>
        <taxon>Pezizomycotina</taxon>
        <taxon>Dothideomycetes</taxon>
        <taxon>Dothideomycetidae</taxon>
        <taxon>Mycosphaerellales</taxon>
        <taxon>Mycosphaerellaceae</taxon>
        <taxon>Zymoseptoria</taxon>
    </lineage>
</organism>
<evidence type="ECO:0000256" key="4">
    <source>
        <dbReference type="ARBA" id="ARBA00022737"/>
    </source>
</evidence>
<dbReference type="Gene3D" id="3.40.20.10">
    <property type="entry name" value="Severin"/>
    <property type="match status" value="2"/>
</dbReference>
<comment type="similarity">
    <text evidence="2">Belongs to the actin-binding proteins ADF family. Twinfilin subfamily.</text>
</comment>
<comment type="subcellular location">
    <subcellularLocation>
        <location evidence="1">Cytoplasm</location>
        <location evidence="1">Cytoskeleton</location>
    </subcellularLocation>
</comment>
<keyword evidence="11" id="KW-1185">Reference proteome</keyword>
<keyword evidence="4" id="KW-0677">Repeat</keyword>
<dbReference type="SUPFAM" id="SSF55753">
    <property type="entry name" value="Actin depolymerizing proteins"/>
    <property type="match status" value="2"/>
</dbReference>
<evidence type="ECO:0000256" key="6">
    <source>
        <dbReference type="ARBA" id="ARBA00023212"/>
    </source>
</evidence>
<name>A0A1X7RML4_ZYMT9</name>
<dbReference type="EMBL" id="LT853694">
    <property type="protein sequence ID" value="SMQ48656.1"/>
    <property type="molecule type" value="Genomic_DNA"/>
</dbReference>
<feature type="region of interest" description="Disordered" evidence="8">
    <location>
        <begin position="299"/>
        <end position="337"/>
    </location>
</feature>
<keyword evidence="5" id="KW-0009">Actin-binding</keyword>
<evidence type="ECO:0000259" key="9">
    <source>
        <dbReference type="PROSITE" id="PS51263"/>
    </source>
</evidence>
<dbReference type="InterPro" id="IPR002108">
    <property type="entry name" value="ADF-H"/>
</dbReference>
<dbReference type="PANTHER" id="PTHR13759:SF1">
    <property type="entry name" value="TWINFILIN"/>
    <property type="match status" value="1"/>
</dbReference>
<dbReference type="GO" id="GO:0005737">
    <property type="term" value="C:cytoplasm"/>
    <property type="evidence" value="ECO:0007669"/>
    <property type="project" value="TreeGrafter"/>
</dbReference>
<dbReference type="SMART" id="SM00102">
    <property type="entry name" value="ADF"/>
    <property type="match status" value="2"/>
</dbReference>
<evidence type="ECO:0000256" key="3">
    <source>
        <dbReference type="ARBA" id="ARBA00022490"/>
    </source>
</evidence>
<dbReference type="GO" id="GO:0051016">
    <property type="term" value="P:barbed-end actin filament capping"/>
    <property type="evidence" value="ECO:0007669"/>
    <property type="project" value="TreeGrafter"/>
</dbReference>
<gene>
    <name evidence="10" type="ORF">ZT3D7_G3806</name>
</gene>
<dbReference type="PROSITE" id="PS51263">
    <property type="entry name" value="ADF_H"/>
    <property type="match status" value="2"/>
</dbReference>
<evidence type="ECO:0000256" key="1">
    <source>
        <dbReference type="ARBA" id="ARBA00004245"/>
    </source>
</evidence>
<evidence type="ECO:0000313" key="10">
    <source>
        <dbReference type="EMBL" id="SMQ48656.1"/>
    </source>
</evidence>
<reference evidence="10 11" key="1">
    <citation type="submission" date="2016-06" db="EMBL/GenBank/DDBJ databases">
        <authorList>
            <person name="Kjaerup R.B."/>
            <person name="Dalgaard T.S."/>
            <person name="Juul-Madsen H.R."/>
        </authorList>
    </citation>
    <scope>NUCLEOTIDE SEQUENCE [LARGE SCALE GENOMIC DNA]</scope>
</reference>
<evidence type="ECO:0000256" key="5">
    <source>
        <dbReference type="ARBA" id="ARBA00023203"/>
    </source>
</evidence>